<dbReference type="HOGENOM" id="CLU_1319157_0_0_10"/>
<evidence type="ECO:0000313" key="2">
    <source>
        <dbReference type="Proteomes" id="UP000002297"/>
    </source>
</evidence>
<dbReference type="GeneID" id="89453155"/>
<keyword evidence="2" id="KW-1185">Reference proteome</keyword>
<proteinExistence type="predicted"/>
<gene>
    <name evidence="1" type="ordered locus">CA2559_06895</name>
</gene>
<name>A3U8A1_CROAH</name>
<dbReference type="Proteomes" id="UP000002297">
    <property type="component" value="Chromosome"/>
</dbReference>
<evidence type="ECO:0000313" key="1">
    <source>
        <dbReference type="EMBL" id="EAP88468.1"/>
    </source>
</evidence>
<dbReference type="AlphaFoldDB" id="A3U8A1"/>
<organism evidence="1 2">
    <name type="scientific">Croceibacter atlanticus (strain ATCC BAA-628 / JCM 21780 / CIP 108009 / IAM 15332 / KCTC 12090 / HTCC2559)</name>
    <dbReference type="NCBI Taxonomy" id="216432"/>
    <lineage>
        <taxon>Bacteria</taxon>
        <taxon>Pseudomonadati</taxon>
        <taxon>Bacteroidota</taxon>
        <taxon>Flavobacteriia</taxon>
        <taxon>Flavobacteriales</taxon>
        <taxon>Flavobacteriaceae</taxon>
        <taxon>Croceibacter</taxon>
    </lineage>
</organism>
<sequence length="208" mass="24654">MKNKVALIVLLLISFSGFTQNLIEKEFVILTFEMNRNKDSHGTFIYYWIAELENYEKEDEYKEPKIHSLFLHEFYGSEQLESCCLGKVSYPYTMTTGTEFNFPKNYSEYLTDLRELVKNNREKIQVIKKEWKDGYKEKVTVYATTVRGKLCECKFGGDTYLTKGDRISFPKGNYEIIKNYLTSEKRILLFKDFSDFNYSNTDYRTGKK</sequence>
<dbReference type="EMBL" id="CP002046">
    <property type="protein sequence ID" value="EAP88468.1"/>
    <property type="molecule type" value="Genomic_DNA"/>
</dbReference>
<dbReference type="RefSeq" id="WP_013187136.1">
    <property type="nucleotide sequence ID" value="NC_014230.1"/>
</dbReference>
<dbReference type="KEGG" id="cat:CA2559_06895"/>
<dbReference type="OrthoDB" id="1421460at2"/>
<dbReference type="eggNOG" id="ENOG5033QR1">
    <property type="taxonomic scope" value="Bacteria"/>
</dbReference>
<protein>
    <submittedName>
        <fullName evidence="1">Uncharacterized protein</fullName>
    </submittedName>
</protein>
<reference evidence="1 2" key="1">
    <citation type="journal article" date="2010" name="J. Bacteriol.">
        <title>The complete genome sequence of Croceibacter atlanticus HTCC2559T.</title>
        <authorList>
            <person name="Oh H.M."/>
            <person name="Kang I."/>
            <person name="Ferriera S."/>
            <person name="Giovannoni S.J."/>
            <person name="Cho J.C."/>
        </authorList>
    </citation>
    <scope>NUCLEOTIDE SEQUENCE [LARGE SCALE GENOMIC DNA]</scope>
    <source>
        <strain evidence="2">ATCC BAA-628 / HTCC2559 / KCTC 12090</strain>
    </source>
</reference>
<accession>A3U8A1</accession>
<dbReference type="STRING" id="216432.CA2559_06895"/>